<protein>
    <submittedName>
        <fullName evidence="9">ComEC family competence protein</fullName>
    </submittedName>
</protein>
<name>A0A9J6PBF3_9PROT</name>
<dbReference type="PANTHER" id="PTHR30619">
    <property type="entry name" value="DNA INTERNALIZATION/COMPETENCE PROTEIN COMEC/REC2"/>
    <property type="match status" value="1"/>
</dbReference>
<feature type="domain" description="DUF4131" evidence="8">
    <location>
        <begin position="54"/>
        <end position="206"/>
    </location>
</feature>
<feature type="transmembrane region" description="Helical" evidence="6">
    <location>
        <begin position="414"/>
        <end position="437"/>
    </location>
</feature>
<reference evidence="9" key="1">
    <citation type="submission" date="2022-06" db="EMBL/GenBank/DDBJ databases">
        <title>Isolation and Genomics of Futiania mangrovii gen. nov., sp. nov., a Rare and Metabolically-versatile member in the Class Alphaproteobacteria.</title>
        <authorList>
            <person name="Liu L."/>
            <person name="Huang W.-C."/>
            <person name="Pan J."/>
            <person name="Li J."/>
            <person name="Huang Y."/>
            <person name="Du H."/>
            <person name="Liu Y."/>
            <person name="Li M."/>
        </authorList>
    </citation>
    <scope>NUCLEOTIDE SEQUENCE</scope>
    <source>
        <strain evidence="9">FT118</strain>
    </source>
</reference>
<evidence type="ECO:0000313" key="10">
    <source>
        <dbReference type="Proteomes" id="UP001055804"/>
    </source>
</evidence>
<keyword evidence="3 6" id="KW-0812">Transmembrane</keyword>
<dbReference type="NCBIfam" id="TIGR00360">
    <property type="entry name" value="ComEC_N-term"/>
    <property type="match status" value="1"/>
</dbReference>
<feature type="transmembrane region" description="Helical" evidence="6">
    <location>
        <begin position="75"/>
        <end position="94"/>
    </location>
</feature>
<organism evidence="9 10">
    <name type="scientific">Futiania mangrovi</name>
    <dbReference type="NCBI Taxonomy" id="2959716"/>
    <lineage>
        <taxon>Bacteria</taxon>
        <taxon>Pseudomonadati</taxon>
        <taxon>Pseudomonadota</taxon>
        <taxon>Alphaproteobacteria</taxon>
        <taxon>Futianiales</taxon>
        <taxon>Futianiaceae</taxon>
        <taxon>Futiania</taxon>
    </lineage>
</organism>
<feature type="transmembrane region" description="Helical" evidence="6">
    <location>
        <begin position="27"/>
        <end position="44"/>
    </location>
</feature>
<dbReference type="PANTHER" id="PTHR30619:SF1">
    <property type="entry name" value="RECOMBINATION PROTEIN 2"/>
    <property type="match status" value="1"/>
</dbReference>
<keyword evidence="2" id="KW-1003">Cell membrane</keyword>
<feature type="domain" description="ComEC/Rec2-related protein" evidence="7">
    <location>
        <begin position="249"/>
        <end position="532"/>
    </location>
</feature>
<comment type="caution">
    <text evidence="9">The sequence shown here is derived from an EMBL/GenBank/DDBJ whole genome shotgun (WGS) entry which is preliminary data.</text>
</comment>
<proteinExistence type="predicted"/>
<dbReference type="EMBL" id="JAMZFT010000001">
    <property type="protein sequence ID" value="MCP1335809.1"/>
    <property type="molecule type" value="Genomic_DNA"/>
</dbReference>
<keyword evidence="5 6" id="KW-0472">Membrane</keyword>
<keyword evidence="4 6" id="KW-1133">Transmembrane helix</keyword>
<feature type="transmembrane region" description="Helical" evidence="6">
    <location>
        <begin position="443"/>
        <end position="472"/>
    </location>
</feature>
<feature type="transmembrane region" description="Helical" evidence="6">
    <location>
        <begin position="510"/>
        <end position="531"/>
    </location>
</feature>
<sequence length="711" mass="73298">MAVPRRRRLRRGVKRAAGRIAQQAQPFTWAPVLLALGIAVYFALPAEPAQAAPVLLTLAVAVLAAAAWRTGRAGFRIVCLAAAMVLTGVLAGTLRTQGVGTPVLDRGIGSAEVTGRVLAVSGKGDGGRDMTVVLQVDRIGGLGPGTTPRRLRLAVPARGAGPDLLPGVRVEATARLWPPPPPVAPGAYDFGRRLFFESIGGLGQVRRLSVIAPVDGAGGVGFWASLRAAVAERLRVAIPGSAGGVAVALVTGDRGGIPPENTEHLRAAGLAHLLAISGLHMGLVVGAVFGAVRGTIALIPPLALRLPAKKIAAVAAMVAATAYLGISGASVPTVRAFLMAMLVLSAVLIDRRAISMRTVALAALVILALQPEALLEAGFQMSFAAVVALVAIYERWSARPRGERPRQHGALHRVAAYMAGVAGTSLIAGLATAPFAAFHFDRVAVLGLLANLAAVPVVALLVMPALVAGLLLELGWSAASEFALAAAGWGIDAVLAVAAAVAALPGAEFIVARPPLWALIAVVAGSLVLLLQRGGTRWMGLVPLCAGLAAFATARGPDILVDDIGATIAVRLHEEGDYAMALNRRSTFAAERWLRADGDPRPLEVARTAWEAACGTAVPCVLSSRGGIGIAVLTAASGRSVRGEEAHCALAAIIIAPREGLRCPELPGHAIDRTWLEREGATALTVQGERVHVETVARARGNRPWVPQSPQ</sequence>
<evidence type="ECO:0000259" key="8">
    <source>
        <dbReference type="Pfam" id="PF13567"/>
    </source>
</evidence>
<keyword evidence="10" id="KW-1185">Reference proteome</keyword>
<dbReference type="Proteomes" id="UP001055804">
    <property type="component" value="Unassembled WGS sequence"/>
</dbReference>
<feature type="transmembrane region" description="Helical" evidence="6">
    <location>
        <begin position="50"/>
        <end position="68"/>
    </location>
</feature>
<dbReference type="AlphaFoldDB" id="A0A9J6PBF3"/>
<feature type="transmembrane region" description="Helical" evidence="6">
    <location>
        <begin position="484"/>
        <end position="504"/>
    </location>
</feature>
<dbReference type="InterPro" id="IPR025405">
    <property type="entry name" value="DUF4131"/>
</dbReference>
<comment type="subcellular location">
    <subcellularLocation>
        <location evidence="1">Cell membrane</location>
        <topology evidence="1">Multi-pass membrane protein</topology>
    </subcellularLocation>
</comment>
<dbReference type="RefSeq" id="WP_269331739.1">
    <property type="nucleotide sequence ID" value="NZ_JAMZFT010000001.1"/>
</dbReference>
<evidence type="ECO:0000256" key="4">
    <source>
        <dbReference type="ARBA" id="ARBA00022989"/>
    </source>
</evidence>
<evidence type="ECO:0000256" key="3">
    <source>
        <dbReference type="ARBA" id="ARBA00022692"/>
    </source>
</evidence>
<accession>A0A9J6PBF3</accession>
<dbReference type="InterPro" id="IPR052159">
    <property type="entry name" value="Competence_DNA_uptake"/>
</dbReference>
<evidence type="ECO:0000256" key="5">
    <source>
        <dbReference type="ARBA" id="ARBA00023136"/>
    </source>
</evidence>
<feature type="transmembrane region" description="Helical" evidence="6">
    <location>
        <begin position="308"/>
        <end position="326"/>
    </location>
</feature>
<feature type="transmembrane region" description="Helical" evidence="6">
    <location>
        <begin position="270"/>
        <end position="296"/>
    </location>
</feature>
<evidence type="ECO:0000256" key="6">
    <source>
        <dbReference type="SAM" id="Phobius"/>
    </source>
</evidence>
<evidence type="ECO:0000256" key="2">
    <source>
        <dbReference type="ARBA" id="ARBA00022475"/>
    </source>
</evidence>
<feature type="transmembrane region" description="Helical" evidence="6">
    <location>
        <begin position="377"/>
        <end position="393"/>
    </location>
</feature>
<gene>
    <name evidence="9" type="ORF">NJQ99_05250</name>
</gene>
<evidence type="ECO:0000313" key="9">
    <source>
        <dbReference type="EMBL" id="MCP1335809.1"/>
    </source>
</evidence>
<dbReference type="Pfam" id="PF03772">
    <property type="entry name" value="Competence"/>
    <property type="match status" value="1"/>
</dbReference>
<dbReference type="Pfam" id="PF13567">
    <property type="entry name" value="DUF4131"/>
    <property type="match status" value="1"/>
</dbReference>
<evidence type="ECO:0000259" key="7">
    <source>
        <dbReference type="Pfam" id="PF03772"/>
    </source>
</evidence>
<evidence type="ECO:0000256" key="1">
    <source>
        <dbReference type="ARBA" id="ARBA00004651"/>
    </source>
</evidence>
<dbReference type="GO" id="GO:0005886">
    <property type="term" value="C:plasma membrane"/>
    <property type="evidence" value="ECO:0007669"/>
    <property type="project" value="UniProtKB-SubCell"/>
</dbReference>
<dbReference type="InterPro" id="IPR004477">
    <property type="entry name" value="ComEC_N"/>
</dbReference>